<dbReference type="InterPro" id="IPR035969">
    <property type="entry name" value="Rab-GAP_TBC_sf"/>
</dbReference>
<name>A0A6S8B316_9STRA</name>
<dbReference type="GO" id="GO:0031267">
    <property type="term" value="F:small GTPase binding"/>
    <property type="evidence" value="ECO:0007669"/>
    <property type="project" value="TreeGrafter"/>
</dbReference>
<evidence type="ECO:0000259" key="3">
    <source>
        <dbReference type="PROSITE" id="PS50086"/>
    </source>
</evidence>
<dbReference type="PANTHER" id="PTHR47219:SF9">
    <property type="entry name" value="GTPASE ACTIVATING PROTEIN AND CENTROSOME-ASSOCIATED, ISOFORM B"/>
    <property type="match status" value="1"/>
</dbReference>
<accession>A0A6S8B316</accession>
<organism evidence="5">
    <name type="scientific">Aplanochytrium stocchinoi</name>
    <dbReference type="NCBI Taxonomy" id="215587"/>
    <lineage>
        <taxon>Eukaryota</taxon>
        <taxon>Sar</taxon>
        <taxon>Stramenopiles</taxon>
        <taxon>Bigyra</taxon>
        <taxon>Labyrinthulomycetes</taxon>
        <taxon>Thraustochytrida</taxon>
        <taxon>Thraustochytriidae</taxon>
        <taxon>Aplanochytrium</taxon>
    </lineage>
</organism>
<evidence type="ECO:0000313" key="4">
    <source>
        <dbReference type="EMBL" id="CAE0432413.1"/>
    </source>
</evidence>
<evidence type="ECO:0000256" key="2">
    <source>
        <dbReference type="SAM" id="SignalP"/>
    </source>
</evidence>
<feature type="signal peptide" evidence="2">
    <location>
        <begin position="1"/>
        <end position="15"/>
    </location>
</feature>
<dbReference type="Gene3D" id="1.10.472.80">
    <property type="entry name" value="Ypt/Rab-GAP domain of gyp1p, domain 3"/>
    <property type="match status" value="1"/>
</dbReference>
<evidence type="ECO:0000313" key="5">
    <source>
        <dbReference type="EMBL" id="CAE0432414.1"/>
    </source>
</evidence>
<sequence>MNFVVAVMILVAAEAEKETSSATKKRNQSMKFSYEETTLDHIYKCQDKQHRVECTVFNLMCAFLDNFDMQELWRPCVPQLKLRIYQFGRLLHRKLPVLEAHFAEIGVTPDFFASQWFLTLMSYNLPLDLLVRVWDVLVIDGWKTIFRVGISLLKIIKSELMEMGLEELSRFFRHNKLSVAQQDLLRESFFNCKISTRLLSELESDYVGYVLRSQLYKEEGSKLNRSQALLLEPTKVIDKRLAASIQAEIESMELPLKNDIPILRGKIEQAEKARVEAYEEFKAAAEEYEAVRLDLEELRKANLAEKSDWIESQIETVNEKYQEVIWRTSQAQVILEEALERKNAFSQQLFVVMHENEQNKVAHITKFKSLLL</sequence>
<dbReference type="SUPFAM" id="SSF47923">
    <property type="entry name" value="Ypt/Rab-GAP domain of gyp1p"/>
    <property type="match status" value="1"/>
</dbReference>
<dbReference type="GO" id="GO:0005096">
    <property type="term" value="F:GTPase activator activity"/>
    <property type="evidence" value="ECO:0007669"/>
    <property type="project" value="TreeGrafter"/>
</dbReference>
<dbReference type="AlphaFoldDB" id="A0A6S8B316"/>
<feature type="chain" id="PRO_5035676538" description="Rab-GAP TBC domain-containing protein" evidence="2">
    <location>
        <begin position="16"/>
        <end position="372"/>
    </location>
</feature>
<feature type="coiled-coil region" evidence="1">
    <location>
        <begin position="267"/>
        <end position="301"/>
    </location>
</feature>
<protein>
    <recommendedName>
        <fullName evidence="3">Rab-GAP TBC domain-containing protein</fullName>
    </recommendedName>
</protein>
<dbReference type="EMBL" id="HBIN01003921">
    <property type="protein sequence ID" value="CAE0432413.1"/>
    <property type="molecule type" value="Transcribed_RNA"/>
</dbReference>
<feature type="domain" description="Rab-GAP TBC" evidence="3">
    <location>
        <begin position="1"/>
        <end position="141"/>
    </location>
</feature>
<dbReference type="InterPro" id="IPR050302">
    <property type="entry name" value="Rab_GAP_TBC_domain"/>
</dbReference>
<gene>
    <name evidence="4" type="ORF">ASTO00021_LOCUS2739</name>
    <name evidence="5" type="ORF">ASTO00021_LOCUS2740</name>
</gene>
<keyword evidence="2" id="KW-0732">Signal</keyword>
<keyword evidence="1" id="KW-0175">Coiled coil</keyword>
<proteinExistence type="predicted"/>
<reference evidence="5" key="1">
    <citation type="submission" date="2021-01" db="EMBL/GenBank/DDBJ databases">
        <authorList>
            <person name="Corre E."/>
            <person name="Pelletier E."/>
            <person name="Niang G."/>
            <person name="Scheremetjew M."/>
            <person name="Finn R."/>
            <person name="Kale V."/>
            <person name="Holt S."/>
            <person name="Cochrane G."/>
            <person name="Meng A."/>
            <person name="Brown T."/>
            <person name="Cohen L."/>
        </authorList>
    </citation>
    <scope>NUCLEOTIDE SEQUENCE</scope>
    <source>
        <strain evidence="5">GSBS06</strain>
    </source>
</reference>
<dbReference type="Pfam" id="PF00566">
    <property type="entry name" value="RabGAP-TBC"/>
    <property type="match status" value="1"/>
</dbReference>
<dbReference type="InterPro" id="IPR000195">
    <property type="entry name" value="Rab-GAP-TBC_dom"/>
</dbReference>
<dbReference type="PANTHER" id="PTHR47219">
    <property type="entry name" value="RAB GTPASE-ACTIVATING PROTEIN 1-LIKE"/>
    <property type="match status" value="1"/>
</dbReference>
<dbReference type="PROSITE" id="PS50086">
    <property type="entry name" value="TBC_RABGAP"/>
    <property type="match status" value="1"/>
</dbReference>
<dbReference type="EMBL" id="HBIN01003922">
    <property type="protein sequence ID" value="CAE0432414.1"/>
    <property type="molecule type" value="Transcribed_RNA"/>
</dbReference>
<evidence type="ECO:0000256" key="1">
    <source>
        <dbReference type="SAM" id="Coils"/>
    </source>
</evidence>